<dbReference type="GO" id="GO:0005886">
    <property type="term" value="C:plasma membrane"/>
    <property type="evidence" value="ECO:0007669"/>
    <property type="project" value="UniProtKB-SubCell"/>
</dbReference>
<keyword evidence="7 9" id="KW-1133">Transmembrane helix</keyword>
<evidence type="ECO:0000256" key="5">
    <source>
        <dbReference type="ARBA" id="ARBA00022573"/>
    </source>
</evidence>
<evidence type="ECO:0008006" key="12">
    <source>
        <dbReference type="Google" id="ProtNLM"/>
    </source>
</evidence>
<dbReference type="Proteomes" id="UP000033434">
    <property type="component" value="Unassembled WGS sequence"/>
</dbReference>
<reference evidence="10 11" key="1">
    <citation type="journal article" date="2015" name="BMC Genomics">
        <title>Genome mining reveals unlocked bioactive potential of marine Gram-negative bacteria.</title>
        <authorList>
            <person name="Machado H."/>
            <person name="Sonnenschein E.C."/>
            <person name="Melchiorsen J."/>
            <person name="Gram L."/>
        </authorList>
    </citation>
    <scope>NUCLEOTIDE SEQUENCE [LARGE SCALE GENOMIC DNA]</scope>
    <source>
        <strain evidence="10 11">S4054</strain>
    </source>
</reference>
<evidence type="ECO:0000256" key="1">
    <source>
        <dbReference type="ARBA" id="ARBA00004651"/>
    </source>
</evidence>
<comment type="pathway">
    <text evidence="2">Cofactor biosynthesis; adenosylcobalamin biosynthesis.</text>
</comment>
<evidence type="ECO:0000256" key="9">
    <source>
        <dbReference type="SAM" id="Phobius"/>
    </source>
</evidence>
<dbReference type="InterPro" id="IPR004485">
    <property type="entry name" value="Cobalamin_biosynth_CobD/CbiB"/>
</dbReference>
<feature type="transmembrane region" description="Helical" evidence="9">
    <location>
        <begin position="158"/>
        <end position="182"/>
    </location>
</feature>
<dbReference type="GO" id="GO:0048472">
    <property type="term" value="F:threonine-phosphate decarboxylase activity"/>
    <property type="evidence" value="ECO:0007669"/>
    <property type="project" value="InterPro"/>
</dbReference>
<evidence type="ECO:0000256" key="6">
    <source>
        <dbReference type="ARBA" id="ARBA00022692"/>
    </source>
</evidence>
<gene>
    <name evidence="10" type="ORF">N479_16830</name>
</gene>
<evidence type="ECO:0000256" key="3">
    <source>
        <dbReference type="ARBA" id="ARBA00006263"/>
    </source>
</evidence>
<feature type="transmembrane region" description="Helical" evidence="9">
    <location>
        <begin position="59"/>
        <end position="80"/>
    </location>
</feature>
<organism evidence="10 11">
    <name type="scientific">Pseudoalteromonas luteoviolacea S4054</name>
    <dbReference type="NCBI Taxonomy" id="1129367"/>
    <lineage>
        <taxon>Bacteria</taxon>
        <taxon>Pseudomonadati</taxon>
        <taxon>Pseudomonadota</taxon>
        <taxon>Gammaproteobacteria</taxon>
        <taxon>Alteromonadales</taxon>
        <taxon>Pseudoalteromonadaceae</taxon>
        <taxon>Pseudoalteromonas</taxon>
    </lineage>
</organism>
<accession>A0A0F6ABD9</accession>
<evidence type="ECO:0000256" key="4">
    <source>
        <dbReference type="ARBA" id="ARBA00022475"/>
    </source>
</evidence>
<protein>
    <recommendedName>
        <fullName evidence="12">Cobalamin biosynthesis protein</fullName>
    </recommendedName>
</protein>
<evidence type="ECO:0000313" key="10">
    <source>
        <dbReference type="EMBL" id="KKE82719.1"/>
    </source>
</evidence>
<sequence length="314" mass="36028">MTLSFLQAQEGLLIFCLALICAFSLKLSKLYHPNTIFSLLTSNLAKRVVSKKNSDAQHFLSGTLACFLPTITVVVLLYFLSYISFYPQWFGGLILFLCLDTHFETRAQRIAKLLSQGQKGSAKQLLKSIVIRDTDKLSEVGIIKACLDSLALNTVRHFYLITIFYVAAGPYFALTYKLLLLCDQSWRQQLGANHPFMRPVQRSIYILEWLPLRGFVLIMALTQNLAKTKHYLKHYAQHYINKNSGWIMALFAANLHVQLAGPRFYISERFDNIRIGSDRQPELEDIQHMLKLLGSMRLFWLGLTVLIWFALNLI</sequence>
<dbReference type="AlphaFoldDB" id="A0A0F6ABD9"/>
<proteinExistence type="inferred from homology"/>
<dbReference type="RefSeq" id="WP_046356867.1">
    <property type="nucleotide sequence ID" value="NZ_AUXW01000157.1"/>
</dbReference>
<evidence type="ECO:0000256" key="7">
    <source>
        <dbReference type="ARBA" id="ARBA00022989"/>
    </source>
</evidence>
<keyword evidence="4" id="KW-1003">Cell membrane</keyword>
<comment type="similarity">
    <text evidence="3">Belongs to the CobD/CbiB family.</text>
</comment>
<name>A0A0F6ABD9_9GAMM</name>
<feature type="transmembrane region" description="Helical" evidence="9">
    <location>
        <begin position="203"/>
        <end position="226"/>
    </location>
</feature>
<dbReference type="GO" id="GO:0009236">
    <property type="term" value="P:cobalamin biosynthetic process"/>
    <property type="evidence" value="ECO:0007669"/>
    <property type="project" value="UniProtKB-UniPathway"/>
</dbReference>
<feature type="transmembrane region" description="Helical" evidence="9">
    <location>
        <begin position="246"/>
        <end position="266"/>
    </location>
</feature>
<dbReference type="EMBL" id="AUXW01000157">
    <property type="protein sequence ID" value="KKE82719.1"/>
    <property type="molecule type" value="Genomic_DNA"/>
</dbReference>
<evidence type="ECO:0000256" key="8">
    <source>
        <dbReference type="ARBA" id="ARBA00023136"/>
    </source>
</evidence>
<dbReference type="Pfam" id="PF03186">
    <property type="entry name" value="CobD_Cbib"/>
    <property type="match status" value="1"/>
</dbReference>
<comment type="caution">
    <text evidence="10">The sequence shown here is derived from an EMBL/GenBank/DDBJ whole genome shotgun (WGS) entry which is preliminary data.</text>
</comment>
<dbReference type="PANTHER" id="PTHR34308">
    <property type="entry name" value="COBALAMIN BIOSYNTHESIS PROTEIN CBIB"/>
    <property type="match status" value="1"/>
</dbReference>
<comment type="subcellular location">
    <subcellularLocation>
        <location evidence="1">Cell membrane</location>
        <topology evidence="1">Multi-pass membrane protein</topology>
    </subcellularLocation>
</comment>
<evidence type="ECO:0000256" key="2">
    <source>
        <dbReference type="ARBA" id="ARBA00004953"/>
    </source>
</evidence>
<dbReference type="PATRIC" id="fig|1129367.4.peg.3345"/>
<feature type="transmembrane region" description="Helical" evidence="9">
    <location>
        <begin position="289"/>
        <end position="311"/>
    </location>
</feature>
<feature type="transmembrane region" description="Helical" evidence="9">
    <location>
        <begin position="6"/>
        <end position="25"/>
    </location>
</feature>
<dbReference type="UniPathway" id="UPA00148"/>
<dbReference type="PANTHER" id="PTHR34308:SF1">
    <property type="entry name" value="COBALAMIN BIOSYNTHESIS PROTEIN CBIB"/>
    <property type="match status" value="1"/>
</dbReference>
<keyword evidence="6 9" id="KW-0812">Transmembrane</keyword>
<keyword evidence="8 9" id="KW-0472">Membrane</keyword>
<evidence type="ECO:0000313" key="11">
    <source>
        <dbReference type="Proteomes" id="UP000033434"/>
    </source>
</evidence>
<keyword evidence="5" id="KW-0169">Cobalamin biosynthesis</keyword>